<feature type="region of interest" description="Disordered" evidence="1">
    <location>
        <begin position="462"/>
        <end position="489"/>
    </location>
</feature>
<feature type="compositionally biased region" description="Basic residues" evidence="1">
    <location>
        <begin position="388"/>
        <end position="398"/>
    </location>
</feature>
<dbReference type="GeneID" id="108733827"/>
<name>A0A7F5RI00_AGRPL</name>
<keyword evidence="2" id="KW-1185">Reference proteome</keyword>
<feature type="region of interest" description="Disordered" evidence="1">
    <location>
        <begin position="417"/>
        <end position="440"/>
    </location>
</feature>
<protein>
    <submittedName>
        <fullName evidence="3">Uncharacterized protein LOC108733827 isoform X1</fullName>
    </submittedName>
</protein>
<organism evidence="2 3">
    <name type="scientific">Agrilus planipennis</name>
    <name type="common">Emerald ash borer</name>
    <name type="synonym">Agrilus marcopoli</name>
    <dbReference type="NCBI Taxonomy" id="224129"/>
    <lineage>
        <taxon>Eukaryota</taxon>
        <taxon>Metazoa</taxon>
        <taxon>Ecdysozoa</taxon>
        <taxon>Arthropoda</taxon>
        <taxon>Hexapoda</taxon>
        <taxon>Insecta</taxon>
        <taxon>Pterygota</taxon>
        <taxon>Neoptera</taxon>
        <taxon>Endopterygota</taxon>
        <taxon>Coleoptera</taxon>
        <taxon>Polyphaga</taxon>
        <taxon>Elateriformia</taxon>
        <taxon>Buprestoidea</taxon>
        <taxon>Buprestidae</taxon>
        <taxon>Agrilinae</taxon>
        <taxon>Agrilus</taxon>
    </lineage>
</organism>
<feature type="region of interest" description="Disordered" evidence="1">
    <location>
        <begin position="356"/>
        <end position="398"/>
    </location>
</feature>
<feature type="compositionally biased region" description="Low complexity" evidence="1">
    <location>
        <begin position="471"/>
        <end position="484"/>
    </location>
</feature>
<feature type="compositionally biased region" description="Basic residues" evidence="1">
    <location>
        <begin position="421"/>
        <end position="431"/>
    </location>
</feature>
<dbReference type="Proteomes" id="UP000192223">
    <property type="component" value="Unplaced"/>
</dbReference>
<sequence length="600" mass="69615">MNRFFTTMYKERGKPYYPENVAKAEHERLLSSTLLVHPLYKKTLPQQINKDPVVVQRIREEKKRLTKNYQLFLDTYHDHFSGKLRKSKNKIIKRSSSPSSPKREKKFNITVNPRNPVQRQGKFLDKYSRKCLQLDLKFVENETPPSETITPHDEQPKSKMHNFVLEELERTNDEIDTFNTQLQAIQGILNDRKVELKFPTNDNIEQVETKEEIIKRSKSRDFLGKTLDRNFRNIRTNELPKMHYKSMADALLSKKKTTSLELLYSNNSYHKKGQSFAKLIDSNSEMNINNDKKITADSALHLRKSSTSNLDDFYKEINSRFPFSKFRSLYKPDMDSVSTPIPKKNNNMMTNVVEKAKSYSHEKSPRTSLKSSPRPAGRYNNRITNTNKNKHLPHKRNTKLNTQITPVDFKGECGDKAEFQKHKRSPRKSPRIAKGNVHYPNGTDCVMKSYIEQKLLPRSPLDASEGRYKFSSQNNSPKSNNKSNYTQSRTTEFEKVLQENVPHGIFGNEQLPKGITNSLFLKNELKQNPSGPPNENHLHNARAVFLRKLQQAQYDAKQQDLFTLSKNNSPYANKKNNSGLYSTFCTALKDTIFEPEKNAV</sequence>
<dbReference type="AlphaFoldDB" id="A0A7F5RI00"/>
<feature type="compositionally biased region" description="Basic and acidic residues" evidence="1">
    <location>
        <begin position="356"/>
        <end position="365"/>
    </location>
</feature>
<dbReference type="KEGG" id="apln:108733827"/>
<evidence type="ECO:0000256" key="1">
    <source>
        <dbReference type="SAM" id="MobiDB-lite"/>
    </source>
</evidence>
<dbReference type="RefSeq" id="XP_025835606.1">
    <property type="nucleotide sequence ID" value="XM_025979821.1"/>
</dbReference>
<dbReference type="InParanoid" id="A0A7F5RI00"/>
<gene>
    <name evidence="3" type="primary">LOC108733827</name>
</gene>
<evidence type="ECO:0000313" key="3">
    <source>
        <dbReference type="RefSeq" id="XP_025835606.1"/>
    </source>
</evidence>
<evidence type="ECO:0000313" key="2">
    <source>
        <dbReference type="Proteomes" id="UP000192223"/>
    </source>
</evidence>
<reference evidence="3" key="1">
    <citation type="submission" date="2025-08" db="UniProtKB">
        <authorList>
            <consortium name="RefSeq"/>
        </authorList>
    </citation>
    <scope>IDENTIFICATION</scope>
    <source>
        <tissue evidence="3">Entire body</tissue>
    </source>
</reference>
<accession>A0A7F5RI00</accession>
<proteinExistence type="predicted"/>